<dbReference type="InterPro" id="IPR011009">
    <property type="entry name" value="Kinase-like_dom_sf"/>
</dbReference>
<reference evidence="11" key="1">
    <citation type="submission" date="2014-03" db="EMBL/GenBank/DDBJ databases">
        <authorList>
            <person name="Aksoy S."/>
            <person name="Warren W."/>
            <person name="Wilson R.K."/>
        </authorList>
    </citation>
    <scope>NUCLEOTIDE SEQUENCE [LARGE SCALE GENOMIC DNA]</scope>
    <source>
        <strain evidence="11">IAEA</strain>
    </source>
</reference>
<dbReference type="Pfam" id="PF00069">
    <property type="entry name" value="Pkinase"/>
    <property type="match status" value="1"/>
</dbReference>
<evidence type="ECO:0000259" key="9">
    <source>
        <dbReference type="PROSITE" id="PS50011"/>
    </source>
</evidence>
<keyword evidence="6" id="KW-0067">ATP-binding</keyword>
<dbReference type="PROSITE" id="PS00108">
    <property type="entry name" value="PROTEIN_KINASE_ST"/>
    <property type="match status" value="1"/>
</dbReference>
<dbReference type="PANTHER" id="PTHR43671:SF98">
    <property type="entry name" value="SERINE_THREONINE-PROTEIN KINASE NEK11"/>
    <property type="match status" value="1"/>
</dbReference>
<evidence type="ECO:0000256" key="7">
    <source>
        <dbReference type="ARBA" id="ARBA00047899"/>
    </source>
</evidence>
<name>A0A1A9X0R7_9MUSC</name>
<reference evidence="10" key="2">
    <citation type="submission" date="2020-05" db="UniProtKB">
        <authorList>
            <consortium name="EnsemblMetazoa"/>
        </authorList>
    </citation>
    <scope>IDENTIFICATION</scope>
    <source>
        <strain evidence="10">IAEA</strain>
    </source>
</reference>
<keyword evidence="5" id="KW-0418">Kinase</keyword>
<accession>A0A1A9X0R7</accession>
<dbReference type="InterPro" id="IPR008271">
    <property type="entry name" value="Ser/Thr_kinase_AS"/>
</dbReference>
<evidence type="ECO:0000256" key="5">
    <source>
        <dbReference type="ARBA" id="ARBA00022777"/>
    </source>
</evidence>
<dbReference type="STRING" id="37001.A0A1A9X0R7"/>
<protein>
    <recommendedName>
        <fullName evidence="1">non-specific serine/threonine protein kinase</fullName>
        <ecNumber evidence="1">2.7.11.1</ecNumber>
    </recommendedName>
</protein>
<dbReference type="EnsemblMetazoa" id="GBRI039862-RA">
    <property type="protein sequence ID" value="GBRI039862-PA"/>
    <property type="gene ID" value="GBRI039862"/>
</dbReference>
<dbReference type="AlphaFoldDB" id="A0A1A9X0R7"/>
<evidence type="ECO:0000256" key="1">
    <source>
        <dbReference type="ARBA" id="ARBA00012513"/>
    </source>
</evidence>
<dbReference type="Proteomes" id="UP000091820">
    <property type="component" value="Unassembled WGS sequence"/>
</dbReference>
<feature type="domain" description="Protein kinase" evidence="9">
    <location>
        <begin position="11"/>
        <end position="274"/>
    </location>
</feature>
<dbReference type="GO" id="GO:0004674">
    <property type="term" value="F:protein serine/threonine kinase activity"/>
    <property type="evidence" value="ECO:0007669"/>
    <property type="project" value="UniProtKB-KW"/>
</dbReference>
<organism evidence="10 11">
    <name type="scientific">Glossina brevipalpis</name>
    <dbReference type="NCBI Taxonomy" id="37001"/>
    <lineage>
        <taxon>Eukaryota</taxon>
        <taxon>Metazoa</taxon>
        <taxon>Ecdysozoa</taxon>
        <taxon>Arthropoda</taxon>
        <taxon>Hexapoda</taxon>
        <taxon>Insecta</taxon>
        <taxon>Pterygota</taxon>
        <taxon>Neoptera</taxon>
        <taxon>Endopterygota</taxon>
        <taxon>Diptera</taxon>
        <taxon>Brachycera</taxon>
        <taxon>Muscomorpha</taxon>
        <taxon>Hippoboscoidea</taxon>
        <taxon>Glossinidae</taxon>
        <taxon>Glossina</taxon>
    </lineage>
</organism>
<keyword evidence="3" id="KW-0808">Transferase</keyword>
<dbReference type="EC" id="2.7.11.1" evidence="1"/>
<evidence type="ECO:0000313" key="10">
    <source>
        <dbReference type="EnsemblMetazoa" id="GBRI039862-PA"/>
    </source>
</evidence>
<sequence length="281" mass="32557">MQNMDLGDPEIKPLKLLGSGAFGRVFLCNYRQEYKVCVKCIFVSNPKVHMKMVMEEIYIMSQLRHPHIVHFIRSYVHAGRVNIVMEYAPNGTLCDLIKRALPDGFLEKELMRHFCDILMGLEYLHIRNVIHRDLKPANLLVDSHFCIKISDFGVSLVSSPNVIHGTAGTLLYMAPEIMRGEKFVYKSDIWSLGCILYEMCCGCNPFSQATSTEELRRLIHSFTRQKIDCSAIRSKYCKMWSDICASMLITNVQDRISLRDILRCNANLSLHYYRKYFIYDC</sequence>
<keyword evidence="4" id="KW-0547">Nucleotide-binding</keyword>
<evidence type="ECO:0000313" key="11">
    <source>
        <dbReference type="Proteomes" id="UP000091820"/>
    </source>
</evidence>
<dbReference type="VEuPathDB" id="VectorBase:GBRI039862"/>
<dbReference type="PROSITE" id="PS50011">
    <property type="entry name" value="PROTEIN_KINASE_DOM"/>
    <property type="match status" value="1"/>
</dbReference>
<dbReference type="PANTHER" id="PTHR43671">
    <property type="entry name" value="SERINE/THREONINE-PROTEIN KINASE NEK"/>
    <property type="match status" value="1"/>
</dbReference>
<evidence type="ECO:0000256" key="6">
    <source>
        <dbReference type="ARBA" id="ARBA00022840"/>
    </source>
</evidence>
<proteinExistence type="predicted"/>
<evidence type="ECO:0000256" key="3">
    <source>
        <dbReference type="ARBA" id="ARBA00022679"/>
    </source>
</evidence>
<comment type="catalytic activity">
    <reaction evidence="7">
        <text>L-threonyl-[protein] + ATP = O-phospho-L-threonyl-[protein] + ADP + H(+)</text>
        <dbReference type="Rhea" id="RHEA:46608"/>
        <dbReference type="Rhea" id="RHEA-COMP:11060"/>
        <dbReference type="Rhea" id="RHEA-COMP:11605"/>
        <dbReference type="ChEBI" id="CHEBI:15378"/>
        <dbReference type="ChEBI" id="CHEBI:30013"/>
        <dbReference type="ChEBI" id="CHEBI:30616"/>
        <dbReference type="ChEBI" id="CHEBI:61977"/>
        <dbReference type="ChEBI" id="CHEBI:456216"/>
        <dbReference type="EC" id="2.7.11.1"/>
    </reaction>
</comment>
<dbReference type="SMART" id="SM00220">
    <property type="entry name" value="S_TKc"/>
    <property type="match status" value="1"/>
</dbReference>
<evidence type="ECO:0000256" key="8">
    <source>
        <dbReference type="ARBA" id="ARBA00048679"/>
    </source>
</evidence>
<comment type="catalytic activity">
    <reaction evidence="8">
        <text>L-seryl-[protein] + ATP = O-phospho-L-seryl-[protein] + ADP + H(+)</text>
        <dbReference type="Rhea" id="RHEA:17989"/>
        <dbReference type="Rhea" id="RHEA-COMP:9863"/>
        <dbReference type="Rhea" id="RHEA-COMP:11604"/>
        <dbReference type="ChEBI" id="CHEBI:15378"/>
        <dbReference type="ChEBI" id="CHEBI:29999"/>
        <dbReference type="ChEBI" id="CHEBI:30616"/>
        <dbReference type="ChEBI" id="CHEBI:83421"/>
        <dbReference type="ChEBI" id="CHEBI:456216"/>
        <dbReference type="EC" id="2.7.11.1"/>
    </reaction>
</comment>
<dbReference type="InterPro" id="IPR050660">
    <property type="entry name" value="NEK_Ser/Thr_kinase"/>
</dbReference>
<dbReference type="InterPro" id="IPR000719">
    <property type="entry name" value="Prot_kinase_dom"/>
</dbReference>
<dbReference type="Gene3D" id="1.10.510.10">
    <property type="entry name" value="Transferase(Phosphotransferase) domain 1"/>
    <property type="match status" value="1"/>
</dbReference>
<dbReference type="GO" id="GO:0005524">
    <property type="term" value="F:ATP binding"/>
    <property type="evidence" value="ECO:0007669"/>
    <property type="project" value="UniProtKB-KW"/>
</dbReference>
<dbReference type="SUPFAM" id="SSF56112">
    <property type="entry name" value="Protein kinase-like (PK-like)"/>
    <property type="match status" value="1"/>
</dbReference>
<keyword evidence="11" id="KW-1185">Reference proteome</keyword>
<keyword evidence="2" id="KW-0723">Serine/threonine-protein kinase</keyword>
<evidence type="ECO:0000256" key="2">
    <source>
        <dbReference type="ARBA" id="ARBA00022527"/>
    </source>
</evidence>
<evidence type="ECO:0000256" key="4">
    <source>
        <dbReference type="ARBA" id="ARBA00022741"/>
    </source>
</evidence>